<dbReference type="Proteomes" id="UP001596157">
    <property type="component" value="Unassembled WGS sequence"/>
</dbReference>
<dbReference type="PANTHER" id="PTHR36440">
    <property type="entry name" value="PUTATIVE (AFU_ORTHOLOGUE AFUA_8G07350)-RELATED"/>
    <property type="match status" value="1"/>
</dbReference>
<dbReference type="Pfam" id="PF07883">
    <property type="entry name" value="Cupin_2"/>
    <property type="match status" value="1"/>
</dbReference>
<proteinExistence type="predicted"/>
<feature type="domain" description="Cupin type-2" evidence="1">
    <location>
        <begin position="60"/>
        <end position="129"/>
    </location>
</feature>
<evidence type="ECO:0000313" key="3">
    <source>
        <dbReference type="Proteomes" id="UP001596157"/>
    </source>
</evidence>
<dbReference type="InterPro" id="IPR014710">
    <property type="entry name" value="RmlC-like_jellyroll"/>
</dbReference>
<keyword evidence="3" id="KW-1185">Reference proteome</keyword>
<comment type="caution">
    <text evidence="2">The sequence shown here is derived from an EMBL/GenBank/DDBJ whole genome shotgun (WGS) entry which is preliminary data.</text>
</comment>
<dbReference type="SUPFAM" id="SSF51182">
    <property type="entry name" value="RmlC-like cupins"/>
    <property type="match status" value="1"/>
</dbReference>
<protein>
    <submittedName>
        <fullName evidence="2">Cupin domain-containing protein</fullName>
    </submittedName>
</protein>
<dbReference type="InterPro" id="IPR053146">
    <property type="entry name" value="QDO-like"/>
</dbReference>
<sequence length="170" mass="18799">MSYLGTHSAADNPNPFLGDTGEVSAVYRPADSVEKLVRPATTSSFVAPGEVTDGRFGLFRWEMAPHAGGPAAHFHRTFSESFYVVDGTVRLFNGDKWVDATAGDFLFVPEGGVHAFRNDSDEPADMLILFSPGSPRERYFQELAEVADSGLQLSPEEWKELWARHDQYVV</sequence>
<organism evidence="2 3">
    <name type="scientific">Actinokineospora guangxiensis</name>
    <dbReference type="NCBI Taxonomy" id="1490288"/>
    <lineage>
        <taxon>Bacteria</taxon>
        <taxon>Bacillati</taxon>
        <taxon>Actinomycetota</taxon>
        <taxon>Actinomycetes</taxon>
        <taxon>Pseudonocardiales</taxon>
        <taxon>Pseudonocardiaceae</taxon>
        <taxon>Actinokineospora</taxon>
    </lineage>
</organism>
<dbReference type="RefSeq" id="WP_378245860.1">
    <property type="nucleotide sequence ID" value="NZ_JBHSKF010000003.1"/>
</dbReference>
<dbReference type="InterPro" id="IPR011051">
    <property type="entry name" value="RmlC_Cupin_sf"/>
</dbReference>
<dbReference type="InterPro" id="IPR013096">
    <property type="entry name" value="Cupin_2"/>
</dbReference>
<name>A0ABW0EMM8_9PSEU</name>
<reference evidence="3" key="1">
    <citation type="journal article" date="2019" name="Int. J. Syst. Evol. Microbiol.">
        <title>The Global Catalogue of Microorganisms (GCM) 10K type strain sequencing project: providing services to taxonomists for standard genome sequencing and annotation.</title>
        <authorList>
            <consortium name="The Broad Institute Genomics Platform"/>
            <consortium name="The Broad Institute Genome Sequencing Center for Infectious Disease"/>
            <person name="Wu L."/>
            <person name="Ma J."/>
        </authorList>
    </citation>
    <scope>NUCLEOTIDE SEQUENCE [LARGE SCALE GENOMIC DNA]</scope>
    <source>
        <strain evidence="3">CCUG 59778</strain>
    </source>
</reference>
<evidence type="ECO:0000313" key="2">
    <source>
        <dbReference type="EMBL" id="MFC5287181.1"/>
    </source>
</evidence>
<dbReference type="EMBL" id="JBHSKF010000003">
    <property type="protein sequence ID" value="MFC5287181.1"/>
    <property type="molecule type" value="Genomic_DNA"/>
</dbReference>
<accession>A0ABW0EMM8</accession>
<dbReference type="PANTHER" id="PTHR36440:SF1">
    <property type="entry name" value="PUTATIVE (AFU_ORTHOLOGUE AFUA_8G07350)-RELATED"/>
    <property type="match status" value="1"/>
</dbReference>
<dbReference type="Gene3D" id="2.60.120.10">
    <property type="entry name" value="Jelly Rolls"/>
    <property type="match status" value="1"/>
</dbReference>
<evidence type="ECO:0000259" key="1">
    <source>
        <dbReference type="Pfam" id="PF07883"/>
    </source>
</evidence>
<gene>
    <name evidence="2" type="ORF">ACFPM7_08990</name>
</gene>